<dbReference type="Pfam" id="PF13966">
    <property type="entry name" value="zf-RVT"/>
    <property type="match status" value="1"/>
</dbReference>
<keyword evidence="2" id="KW-0808">Transferase</keyword>
<dbReference type="InterPro" id="IPR026960">
    <property type="entry name" value="RVT-Znf"/>
</dbReference>
<reference evidence="2" key="1">
    <citation type="submission" date="2022-08" db="EMBL/GenBank/DDBJ databases">
        <authorList>
            <person name="Marques A."/>
        </authorList>
    </citation>
    <scope>NUCLEOTIDE SEQUENCE</scope>
    <source>
        <strain evidence="2">RhyPub2mFocal</strain>
        <tissue evidence="2">Leaves</tissue>
    </source>
</reference>
<dbReference type="Proteomes" id="UP001140206">
    <property type="component" value="Chromosome 3"/>
</dbReference>
<name>A0AAV8EJ00_9POAL</name>
<dbReference type="PANTHER" id="PTHR33116:SF78">
    <property type="entry name" value="OS12G0587133 PROTEIN"/>
    <property type="match status" value="1"/>
</dbReference>
<keyword evidence="2" id="KW-0695">RNA-directed DNA polymerase</keyword>
<keyword evidence="3" id="KW-1185">Reference proteome</keyword>
<dbReference type="PANTHER" id="PTHR33116">
    <property type="entry name" value="REVERSE TRANSCRIPTASE ZINC-BINDING DOMAIN-CONTAINING PROTEIN-RELATED-RELATED"/>
    <property type="match status" value="1"/>
</dbReference>
<keyword evidence="2" id="KW-0548">Nucleotidyltransferase</keyword>
<gene>
    <name evidence="2" type="ORF">LUZ62_062429</name>
</gene>
<evidence type="ECO:0000259" key="1">
    <source>
        <dbReference type="Pfam" id="PF13966"/>
    </source>
</evidence>
<protein>
    <submittedName>
        <fullName evidence="2">RNA-directed DNA polymerase (Reverse transcriptase)-related family protein</fullName>
    </submittedName>
</protein>
<evidence type="ECO:0000313" key="2">
    <source>
        <dbReference type="EMBL" id="KAJ4778172.1"/>
    </source>
</evidence>
<evidence type="ECO:0000313" key="3">
    <source>
        <dbReference type="Proteomes" id="UP001140206"/>
    </source>
</evidence>
<feature type="domain" description="Reverse transcriptase zinc-binding" evidence="1">
    <location>
        <begin position="185"/>
        <end position="270"/>
    </location>
</feature>
<comment type="caution">
    <text evidence="2">The sequence shown here is derived from an EMBL/GenBank/DDBJ whole genome shotgun (WGS) entry which is preliminary data.</text>
</comment>
<dbReference type="AlphaFoldDB" id="A0AAV8EJ00"/>
<dbReference type="EMBL" id="JAMFTS010000003">
    <property type="protein sequence ID" value="KAJ4778172.1"/>
    <property type="molecule type" value="Genomic_DNA"/>
</dbReference>
<sequence length="346" mass="40740">MTKIPCGIHLLSWDRLCMPKSVGGLGLIDLKLQNTTLLLKWLWRLYDNPDSQWSLVVRQLYGKRDRVIAPIHWNQEGSFFWKDLLKLRTYFQLFAKHKIKDGADTSFWFESWGISFLSYFGFHKHPLMSRKNIHMSLRDAIIHPFKFFSAPFTAELNSILCQAQQVCISEGRDNLFWNCNSDGHFSVASTYKRMKMAGKTRYKYENIWKLKTPPSLKHFLFYVSLGRILTQDQLLKRGIHINPRCYMCQQQVLEDAEHLFCQCVLAKEIWGRLRITSWATNSVQNMCQALHSCNSGLSQFEKTIICSAIWTLWKERNSRIFRDTTRTSQALHDWIVQEATLFMKFC</sequence>
<accession>A0AAV8EJ00</accession>
<proteinExistence type="predicted"/>
<organism evidence="2 3">
    <name type="scientific">Rhynchospora pubera</name>
    <dbReference type="NCBI Taxonomy" id="906938"/>
    <lineage>
        <taxon>Eukaryota</taxon>
        <taxon>Viridiplantae</taxon>
        <taxon>Streptophyta</taxon>
        <taxon>Embryophyta</taxon>
        <taxon>Tracheophyta</taxon>
        <taxon>Spermatophyta</taxon>
        <taxon>Magnoliopsida</taxon>
        <taxon>Liliopsida</taxon>
        <taxon>Poales</taxon>
        <taxon>Cyperaceae</taxon>
        <taxon>Cyperoideae</taxon>
        <taxon>Rhynchosporeae</taxon>
        <taxon>Rhynchospora</taxon>
    </lineage>
</organism>
<dbReference type="GO" id="GO:0003964">
    <property type="term" value="F:RNA-directed DNA polymerase activity"/>
    <property type="evidence" value="ECO:0007669"/>
    <property type="project" value="UniProtKB-KW"/>
</dbReference>